<gene>
    <name evidence="2" type="ORF">ECRASSUSDP1_LOCUS5223</name>
</gene>
<keyword evidence="3" id="KW-1185">Reference proteome</keyword>
<sequence length="561" mass="64123">MNRTEKEKQELKSAYQDRCHLKLVNLKDGKMSHFQIGGPVHPILHNQSTPADTSSNFDAFRDHKIDADTVTKQLRKIKKTSKNMRKANFAFSPNHTFYSETTHNNSLQEPDTKLFVNYVKGKQYQCNFVLGSSSNEFVSTTGQEFATSREKKSRAYSVNSREKINKFRKHNFVVGYNKLNYETSNTAKKKFPSHYQNQCSKMSQITDLKKSSFSIGNKVIDIHEGQKKALNASVDLSHKIKNLRKLSTSNTDRYRRKRNKGKSLFELMKQKNIVYGYEKSPQFSTSNKLYASSNPDDFAKQLSEQDKLLKKKSSFMFGRDVPDFHTSNKMKPVKLDTERNRKKVLHLPRPEKHNPTQYSHFKIGNDPKGGVPSSTTYKDSTQIYKSKSSGPIYSPQSPMDGMRSNLKLGNYTDTLKSETKDKYVAKRFSVDDGKKVKDIMKSINSKFLVQDLNISKINSPNHFQTTHQVFANSVANRGKKVSFEGDITHRSCVKKSDFSMNGQKTNFSIGYMDHKSHSSKAISSPQSKYKAKYKPTMIVKPAIGNFGIDNFQLAQKSLRNV</sequence>
<protein>
    <submittedName>
        <fullName evidence="2">Uncharacterized protein</fullName>
    </submittedName>
</protein>
<dbReference type="AlphaFoldDB" id="A0AAD1X5J4"/>
<proteinExistence type="predicted"/>
<dbReference type="Proteomes" id="UP001295684">
    <property type="component" value="Unassembled WGS sequence"/>
</dbReference>
<reference evidence="2" key="1">
    <citation type="submission" date="2023-07" db="EMBL/GenBank/DDBJ databases">
        <authorList>
            <consortium name="AG Swart"/>
            <person name="Singh M."/>
            <person name="Singh A."/>
            <person name="Seah K."/>
            <person name="Emmerich C."/>
        </authorList>
    </citation>
    <scope>NUCLEOTIDE SEQUENCE</scope>
    <source>
        <strain evidence="2">DP1</strain>
    </source>
</reference>
<name>A0AAD1X5J4_EUPCR</name>
<evidence type="ECO:0000256" key="1">
    <source>
        <dbReference type="SAM" id="MobiDB-lite"/>
    </source>
</evidence>
<accession>A0AAD1X5J4</accession>
<evidence type="ECO:0000313" key="2">
    <source>
        <dbReference type="EMBL" id="CAI2363883.1"/>
    </source>
</evidence>
<feature type="region of interest" description="Disordered" evidence="1">
    <location>
        <begin position="349"/>
        <end position="377"/>
    </location>
</feature>
<comment type="caution">
    <text evidence="2">The sequence shown here is derived from an EMBL/GenBank/DDBJ whole genome shotgun (WGS) entry which is preliminary data.</text>
</comment>
<organism evidence="2 3">
    <name type="scientific">Euplotes crassus</name>
    <dbReference type="NCBI Taxonomy" id="5936"/>
    <lineage>
        <taxon>Eukaryota</taxon>
        <taxon>Sar</taxon>
        <taxon>Alveolata</taxon>
        <taxon>Ciliophora</taxon>
        <taxon>Intramacronucleata</taxon>
        <taxon>Spirotrichea</taxon>
        <taxon>Hypotrichia</taxon>
        <taxon>Euplotida</taxon>
        <taxon>Euplotidae</taxon>
        <taxon>Moneuplotes</taxon>
    </lineage>
</organism>
<dbReference type="EMBL" id="CAMPGE010005035">
    <property type="protein sequence ID" value="CAI2363883.1"/>
    <property type="molecule type" value="Genomic_DNA"/>
</dbReference>
<evidence type="ECO:0000313" key="3">
    <source>
        <dbReference type="Proteomes" id="UP001295684"/>
    </source>
</evidence>